<comment type="catalytic activity">
    <reaction evidence="1">
        <text>ATP + protein L-histidine = ADP + protein N-phospho-L-histidine.</text>
        <dbReference type="EC" id="2.7.13.3"/>
    </reaction>
</comment>
<evidence type="ECO:0000259" key="9">
    <source>
        <dbReference type="PROSITE" id="PS50109"/>
    </source>
</evidence>
<evidence type="ECO:0000256" key="8">
    <source>
        <dbReference type="SAM" id="MobiDB-lite"/>
    </source>
</evidence>
<accession>A0A250IBU8</accession>
<keyword evidence="4" id="KW-0808">Transferase</keyword>
<dbReference type="InterPro" id="IPR011006">
    <property type="entry name" value="CheY-like_superfamily"/>
</dbReference>
<dbReference type="InterPro" id="IPR008207">
    <property type="entry name" value="Sig_transdc_His_kin_Hpt_dom"/>
</dbReference>
<dbReference type="GO" id="GO:0006935">
    <property type="term" value="P:chemotaxis"/>
    <property type="evidence" value="ECO:0007669"/>
    <property type="project" value="InterPro"/>
</dbReference>
<feature type="domain" description="Histidine kinase" evidence="9">
    <location>
        <begin position="189"/>
        <end position="447"/>
    </location>
</feature>
<dbReference type="PANTHER" id="PTHR43395:SF1">
    <property type="entry name" value="CHEMOTAXIS PROTEIN CHEA"/>
    <property type="match status" value="1"/>
</dbReference>
<dbReference type="KEGG" id="mbd:MEBOL_002674"/>
<dbReference type="Gene3D" id="3.30.565.10">
    <property type="entry name" value="Histidine kinase-like ATPase, C-terminal domain"/>
    <property type="match status" value="1"/>
</dbReference>
<dbReference type="Pfam" id="PF01584">
    <property type="entry name" value="CheW"/>
    <property type="match status" value="1"/>
</dbReference>
<dbReference type="InterPro" id="IPR002545">
    <property type="entry name" value="CheW-lke_dom"/>
</dbReference>
<dbReference type="SMART" id="SM00448">
    <property type="entry name" value="REC"/>
    <property type="match status" value="1"/>
</dbReference>
<feature type="modified residue" description="Phosphohistidine" evidence="6">
    <location>
        <position position="53"/>
    </location>
</feature>
<organism evidence="13 14">
    <name type="scientific">Melittangium boletus DSM 14713</name>
    <dbReference type="NCBI Taxonomy" id="1294270"/>
    <lineage>
        <taxon>Bacteria</taxon>
        <taxon>Pseudomonadati</taxon>
        <taxon>Myxococcota</taxon>
        <taxon>Myxococcia</taxon>
        <taxon>Myxococcales</taxon>
        <taxon>Cystobacterineae</taxon>
        <taxon>Archangiaceae</taxon>
        <taxon>Melittangium</taxon>
    </lineage>
</organism>
<evidence type="ECO:0000259" key="11">
    <source>
        <dbReference type="PROSITE" id="PS50851"/>
    </source>
</evidence>
<dbReference type="SMART" id="SM00260">
    <property type="entry name" value="CheW"/>
    <property type="match status" value="1"/>
</dbReference>
<dbReference type="SUPFAM" id="SSF47226">
    <property type="entry name" value="Histidine-containing phosphotransfer domain, HPT domain"/>
    <property type="match status" value="1"/>
</dbReference>
<dbReference type="CDD" id="cd00088">
    <property type="entry name" value="HPT"/>
    <property type="match status" value="1"/>
</dbReference>
<evidence type="ECO:0000256" key="7">
    <source>
        <dbReference type="PROSITE-ProRule" id="PRU00169"/>
    </source>
</evidence>
<keyword evidence="3 7" id="KW-0597">Phosphoprotein</keyword>
<evidence type="ECO:0000256" key="4">
    <source>
        <dbReference type="ARBA" id="ARBA00022679"/>
    </source>
</evidence>
<feature type="modified residue" description="4-aspartylphosphate" evidence="7">
    <location>
        <position position="650"/>
    </location>
</feature>
<dbReference type="InterPro" id="IPR005467">
    <property type="entry name" value="His_kinase_dom"/>
</dbReference>
<dbReference type="Pfam" id="PF02518">
    <property type="entry name" value="HATPase_c"/>
    <property type="match status" value="1"/>
</dbReference>
<dbReference type="Gene3D" id="3.40.50.2300">
    <property type="match status" value="1"/>
</dbReference>
<dbReference type="InterPro" id="IPR003594">
    <property type="entry name" value="HATPase_dom"/>
</dbReference>
<dbReference type="OrthoDB" id="9803176at2"/>
<feature type="compositionally biased region" description="Pro residues" evidence="8">
    <location>
        <begin position="135"/>
        <end position="166"/>
    </location>
</feature>
<evidence type="ECO:0000256" key="6">
    <source>
        <dbReference type="PROSITE-ProRule" id="PRU00110"/>
    </source>
</evidence>
<evidence type="ECO:0000256" key="2">
    <source>
        <dbReference type="ARBA" id="ARBA00012438"/>
    </source>
</evidence>
<feature type="domain" description="CheW-like" evidence="11">
    <location>
        <begin position="449"/>
        <end position="582"/>
    </location>
</feature>
<dbReference type="PROSITE" id="PS50110">
    <property type="entry name" value="RESPONSE_REGULATORY"/>
    <property type="match status" value="1"/>
</dbReference>
<feature type="region of interest" description="Disordered" evidence="8">
    <location>
        <begin position="120"/>
        <end position="169"/>
    </location>
</feature>
<evidence type="ECO:0000313" key="14">
    <source>
        <dbReference type="Proteomes" id="UP000217289"/>
    </source>
</evidence>
<evidence type="ECO:0000256" key="5">
    <source>
        <dbReference type="ARBA" id="ARBA00022777"/>
    </source>
</evidence>
<dbReference type="InterPro" id="IPR036641">
    <property type="entry name" value="HPT_dom_sf"/>
</dbReference>
<dbReference type="Pfam" id="PF00072">
    <property type="entry name" value="Response_reg"/>
    <property type="match status" value="1"/>
</dbReference>
<dbReference type="InterPro" id="IPR051315">
    <property type="entry name" value="Bact_Chemotaxis_CheA"/>
</dbReference>
<dbReference type="InterPro" id="IPR036890">
    <property type="entry name" value="HATPase_C_sf"/>
</dbReference>
<feature type="domain" description="HPt" evidence="12">
    <location>
        <begin position="3"/>
        <end position="109"/>
    </location>
</feature>
<dbReference type="PRINTS" id="PR00344">
    <property type="entry name" value="BCTRLSENSOR"/>
</dbReference>
<dbReference type="EMBL" id="CP022163">
    <property type="protein sequence ID" value="ATB29225.1"/>
    <property type="molecule type" value="Genomic_DNA"/>
</dbReference>
<dbReference type="SMART" id="SM00073">
    <property type="entry name" value="HPT"/>
    <property type="match status" value="1"/>
</dbReference>
<evidence type="ECO:0000256" key="3">
    <source>
        <dbReference type="ARBA" id="ARBA00022553"/>
    </source>
</evidence>
<protein>
    <recommendedName>
        <fullName evidence="2">histidine kinase</fullName>
        <ecNumber evidence="2">2.7.13.3</ecNumber>
    </recommendedName>
</protein>
<dbReference type="EC" id="2.7.13.3" evidence="2"/>
<dbReference type="RefSeq" id="WP_095977817.1">
    <property type="nucleotide sequence ID" value="NZ_CP022163.1"/>
</dbReference>
<proteinExistence type="predicted"/>
<evidence type="ECO:0000313" key="13">
    <source>
        <dbReference type="EMBL" id="ATB29225.1"/>
    </source>
</evidence>
<name>A0A250IBU8_9BACT</name>
<evidence type="ECO:0000259" key="10">
    <source>
        <dbReference type="PROSITE" id="PS50110"/>
    </source>
</evidence>
<feature type="domain" description="Response regulatory" evidence="10">
    <location>
        <begin position="601"/>
        <end position="717"/>
    </location>
</feature>
<dbReference type="InterPro" id="IPR004358">
    <property type="entry name" value="Sig_transdc_His_kin-like_C"/>
</dbReference>
<dbReference type="InterPro" id="IPR036061">
    <property type="entry name" value="CheW-like_dom_sf"/>
</dbReference>
<dbReference type="SUPFAM" id="SSF52172">
    <property type="entry name" value="CheY-like"/>
    <property type="match status" value="1"/>
</dbReference>
<keyword evidence="14" id="KW-1185">Reference proteome</keyword>
<dbReference type="FunFam" id="3.30.565.10:FF:000016">
    <property type="entry name" value="Chemotaxis protein CheA, putative"/>
    <property type="match status" value="1"/>
</dbReference>
<dbReference type="Gene3D" id="1.20.120.160">
    <property type="entry name" value="HPT domain"/>
    <property type="match status" value="1"/>
</dbReference>
<dbReference type="GO" id="GO:0000155">
    <property type="term" value="F:phosphorelay sensor kinase activity"/>
    <property type="evidence" value="ECO:0007669"/>
    <property type="project" value="UniProtKB-ARBA"/>
</dbReference>
<dbReference type="SUPFAM" id="SSF50341">
    <property type="entry name" value="CheW-like"/>
    <property type="match status" value="1"/>
</dbReference>
<reference evidence="13 14" key="1">
    <citation type="submission" date="2017-06" db="EMBL/GenBank/DDBJ databases">
        <authorList>
            <person name="Kim H.J."/>
            <person name="Triplett B.A."/>
        </authorList>
    </citation>
    <scope>NUCLEOTIDE SEQUENCE [LARGE SCALE GENOMIC DNA]</scope>
    <source>
        <strain evidence="13 14">DSM 14713</strain>
    </source>
</reference>
<dbReference type="SMART" id="SM00387">
    <property type="entry name" value="HATPase_c"/>
    <property type="match status" value="1"/>
</dbReference>
<dbReference type="Proteomes" id="UP000217289">
    <property type="component" value="Chromosome"/>
</dbReference>
<dbReference type="PROSITE" id="PS50109">
    <property type="entry name" value="HIS_KIN"/>
    <property type="match status" value="1"/>
</dbReference>
<dbReference type="Pfam" id="PF01627">
    <property type="entry name" value="Hpt"/>
    <property type="match status" value="1"/>
</dbReference>
<keyword evidence="5 13" id="KW-0418">Kinase</keyword>
<gene>
    <name evidence="13" type="ORF">MEBOL_002674</name>
</gene>
<sequence>MDRDRLAQALMATFLEELEGHVAALNRDLLALEKAPSPLRAGELMHSLLRTVHSVKGASRAVSVGLIEEACHRLEEVLTVVERQGTSRADLMELCFTAADALDDAGRRLARKEDLKGSPLEELLPRLEEAARAPVSPPPGKRPAKPAPAPPVSSAPPTETPAPAAPVPATLTEGLPVRVSAQKLDALLARSGELRVAGLRMEGRVELLEAVNEELSQLRQRMTGPEALVARRLETRLAQLGRALAADRRTLLQAAGGLDEEVRRARTLPFAEGCAGMERNARDLARAAGKQVRLEVHGGALELDRSLLQGLREPLLHLMRNAVSHGVETPEARRDAGKPEEGRVSLSARLRGGRVQVVVEDDGRGLNLEAIRTKARERGLPVLDDAGDARLIFMSGLSTAGSVTSVSGRGVGLDVVRSQVEAMRGSVDVSFQPGHGTRFVLDVPLTLSTLRVLLVTVTGQTFAVAGESVERLVRLEPGDVRRVEGRQLWAGPDALVPLATLAEVLGLPQSTPRPHPSALLLAAGELHAVLGVDEVVAEQEVLIRGLGARIRRARHVSGIAVLPDGRVAPLLNAPSLVRAAEGRTAAAGLFPAPVAPSARRRVLLADDSMTTRALEQSILEAAGYQVLVCSDGQEAWERLQREGADVLVSDVEMPRMDGFTLTEAVRGSPRFGRLPVVLVTARSTPEDKARGLQVGASAYLVKSAFDQTHLLETLRQLL</sequence>
<evidence type="ECO:0000256" key="1">
    <source>
        <dbReference type="ARBA" id="ARBA00000085"/>
    </source>
</evidence>
<dbReference type="SUPFAM" id="SSF55874">
    <property type="entry name" value="ATPase domain of HSP90 chaperone/DNA topoisomerase II/histidine kinase"/>
    <property type="match status" value="1"/>
</dbReference>
<evidence type="ECO:0000259" key="12">
    <source>
        <dbReference type="PROSITE" id="PS50894"/>
    </source>
</evidence>
<dbReference type="PROSITE" id="PS50894">
    <property type="entry name" value="HPT"/>
    <property type="match status" value="1"/>
</dbReference>
<dbReference type="InterPro" id="IPR001789">
    <property type="entry name" value="Sig_transdc_resp-reg_receiver"/>
</dbReference>
<dbReference type="Gene3D" id="2.30.30.40">
    <property type="entry name" value="SH3 Domains"/>
    <property type="match status" value="1"/>
</dbReference>
<dbReference type="AlphaFoldDB" id="A0A250IBU8"/>
<dbReference type="PROSITE" id="PS50851">
    <property type="entry name" value="CHEW"/>
    <property type="match status" value="1"/>
</dbReference>
<dbReference type="PANTHER" id="PTHR43395">
    <property type="entry name" value="SENSOR HISTIDINE KINASE CHEA"/>
    <property type="match status" value="1"/>
</dbReference>